<dbReference type="AlphaFoldDB" id="A0A914Z585"/>
<dbReference type="WBParaSite" id="PSU_v2.g7054.t1">
    <property type="protein sequence ID" value="PSU_v2.g7054.t1"/>
    <property type="gene ID" value="PSU_v2.g7054"/>
</dbReference>
<evidence type="ECO:0000313" key="1">
    <source>
        <dbReference type="Proteomes" id="UP000887577"/>
    </source>
</evidence>
<keyword evidence="1" id="KW-1185">Reference proteome</keyword>
<accession>A0A914Z585</accession>
<proteinExistence type="predicted"/>
<protein>
    <submittedName>
        <fullName evidence="2">Uncharacterized protein</fullName>
    </submittedName>
</protein>
<dbReference type="Proteomes" id="UP000887577">
    <property type="component" value="Unplaced"/>
</dbReference>
<reference evidence="2" key="1">
    <citation type="submission" date="2022-11" db="UniProtKB">
        <authorList>
            <consortium name="WormBaseParasite"/>
        </authorList>
    </citation>
    <scope>IDENTIFICATION</scope>
</reference>
<sequence length="75" mass="8551">MSFNAILPLTLQNAEPQLFLENLPGLPDNIRATFETDNNYLVGLAVHRSENDFLILWAHIQMYDKCLSLGFQNLS</sequence>
<organism evidence="1 2">
    <name type="scientific">Panagrolaimus superbus</name>
    <dbReference type="NCBI Taxonomy" id="310955"/>
    <lineage>
        <taxon>Eukaryota</taxon>
        <taxon>Metazoa</taxon>
        <taxon>Ecdysozoa</taxon>
        <taxon>Nematoda</taxon>
        <taxon>Chromadorea</taxon>
        <taxon>Rhabditida</taxon>
        <taxon>Tylenchina</taxon>
        <taxon>Panagrolaimomorpha</taxon>
        <taxon>Panagrolaimoidea</taxon>
        <taxon>Panagrolaimidae</taxon>
        <taxon>Panagrolaimus</taxon>
    </lineage>
</organism>
<name>A0A914Z585_9BILA</name>
<evidence type="ECO:0000313" key="2">
    <source>
        <dbReference type="WBParaSite" id="PSU_v2.g7054.t1"/>
    </source>
</evidence>